<comment type="caution">
    <text evidence="1">The sequence shown here is derived from an EMBL/GenBank/DDBJ whole genome shotgun (WGS) entry which is preliminary data.</text>
</comment>
<dbReference type="Proteomes" id="UP000603457">
    <property type="component" value="Unassembled WGS sequence"/>
</dbReference>
<name>A0ABR8G1G2_9NOSO</name>
<evidence type="ECO:0000313" key="1">
    <source>
        <dbReference type="EMBL" id="MBD2597068.1"/>
    </source>
</evidence>
<dbReference type="RefSeq" id="WP_083468859.1">
    <property type="nucleotide sequence ID" value="NZ_JACJTB010000036.1"/>
</dbReference>
<keyword evidence="2" id="KW-1185">Reference proteome</keyword>
<organism evidence="1 2">
    <name type="scientific">Nostoc spongiaeforme FACHB-130</name>
    <dbReference type="NCBI Taxonomy" id="1357510"/>
    <lineage>
        <taxon>Bacteria</taxon>
        <taxon>Bacillati</taxon>
        <taxon>Cyanobacteriota</taxon>
        <taxon>Cyanophyceae</taxon>
        <taxon>Nostocales</taxon>
        <taxon>Nostocaceae</taxon>
        <taxon>Nostoc</taxon>
    </lineage>
</organism>
<dbReference type="EMBL" id="JACJTB010000036">
    <property type="protein sequence ID" value="MBD2597068.1"/>
    <property type="molecule type" value="Genomic_DNA"/>
</dbReference>
<protein>
    <submittedName>
        <fullName evidence="1">Uncharacterized protein</fullName>
    </submittedName>
</protein>
<accession>A0ABR8G1G2</accession>
<proteinExistence type="predicted"/>
<evidence type="ECO:0000313" key="2">
    <source>
        <dbReference type="Proteomes" id="UP000603457"/>
    </source>
</evidence>
<reference evidence="1 2" key="1">
    <citation type="journal article" date="2020" name="ISME J.">
        <title>Comparative genomics reveals insights into cyanobacterial evolution and habitat adaptation.</title>
        <authorList>
            <person name="Chen M.Y."/>
            <person name="Teng W.K."/>
            <person name="Zhao L."/>
            <person name="Hu C.X."/>
            <person name="Zhou Y.K."/>
            <person name="Han B.P."/>
            <person name="Song L.R."/>
            <person name="Shu W.S."/>
        </authorList>
    </citation>
    <scope>NUCLEOTIDE SEQUENCE [LARGE SCALE GENOMIC DNA]</scope>
    <source>
        <strain evidence="1 2">FACHB-130</strain>
    </source>
</reference>
<sequence length="61" mass="6790">MPMTTSRQLKQPQSPLVLEYLLLHNDRKDSPAAIKLVSTNPGLCDFSEVDILSYNPEGDCV</sequence>
<gene>
    <name evidence="1" type="ORF">H6G74_22460</name>
</gene>